<dbReference type="AlphaFoldDB" id="A0A9P3LHV5"/>
<proteinExistence type="predicted"/>
<dbReference type="Proteomes" id="UP000703269">
    <property type="component" value="Unassembled WGS sequence"/>
</dbReference>
<dbReference type="PANTHER" id="PTHR43569">
    <property type="entry name" value="AMIDOHYDROLASE"/>
    <property type="match status" value="1"/>
</dbReference>
<accession>A0A9P3LHV5</accession>
<name>A0A9P3LHV5_9APHY</name>
<protein>
    <recommendedName>
        <fullName evidence="4">Amidohydrolase-related domain-containing protein</fullName>
    </recommendedName>
</protein>
<feature type="region of interest" description="Disordered" evidence="1">
    <location>
        <begin position="1"/>
        <end position="48"/>
    </location>
</feature>
<dbReference type="SUPFAM" id="SSF51556">
    <property type="entry name" value="Metallo-dependent hydrolases"/>
    <property type="match status" value="1"/>
</dbReference>
<dbReference type="PANTHER" id="PTHR43569:SF2">
    <property type="entry name" value="AMIDOHYDROLASE-RELATED DOMAIN-CONTAINING PROTEIN"/>
    <property type="match status" value="1"/>
</dbReference>
<dbReference type="InterPro" id="IPR052350">
    <property type="entry name" value="Metallo-dep_Lactonases"/>
</dbReference>
<evidence type="ECO:0000313" key="2">
    <source>
        <dbReference type="EMBL" id="GJE95921.1"/>
    </source>
</evidence>
<dbReference type="OrthoDB" id="2135488at2759"/>
<dbReference type="EMBL" id="BPQB01000053">
    <property type="protein sequence ID" value="GJE95921.1"/>
    <property type="molecule type" value="Genomic_DNA"/>
</dbReference>
<evidence type="ECO:0000256" key="1">
    <source>
        <dbReference type="SAM" id="MobiDB-lite"/>
    </source>
</evidence>
<reference evidence="2 3" key="1">
    <citation type="submission" date="2021-08" db="EMBL/GenBank/DDBJ databases">
        <title>Draft Genome Sequence of Phanerochaete sordida strain YK-624.</title>
        <authorList>
            <person name="Mori T."/>
            <person name="Dohra H."/>
            <person name="Suzuki T."/>
            <person name="Kawagishi H."/>
            <person name="Hirai H."/>
        </authorList>
    </citation>
    <scope>NUCLEOTIDE SEQUENCE [LARGE SCALE GENOMIC DNA]</scope>
    <source>
        <strain evidence="2 3">YK-624</strain>
    </source>
</reference>
<comment type="caution">
    <text evidence="2">The sequence shown here is derived from an EMBL/GenBank/DDBJ whole genome shotgun (WGS) entry which is preliminary data.</text>
</comment>
<organism evidence="2 3">
    <name type="scientific">Phanerochaete sordida</name>
    <dbReference type="NCBI Taxonomy" id="48140"/>
    <lineage>
        <taxon>Eukaryota</taxon>
        <taxon>Fungi</taxon>
        <taxon>Dikarya</taxon>
        <taxon>Basidiomycota</taxon>
        <taxon>Agaricomycotina</taxon>
        <taxon>Agaricomycetes</taxon>
        <taxon>Polyporales</taxon>
        <taxon>Phanerochaetaceae</taxon>
        <taxon>Phanerochaete</taxon>
    </lineage>
</organism>
<evidence type="ECO:0000313" key="3">
    <source>
        <dbReference type="Proteomes" id="UP000703269"/>
    </source>
</evidence>
<gene>
    <name evidence="2" type="ORF">PsYK624_121130</name>
</gene>
<feature type="compositionally biased region" description="Pro residues" evidence="1">
    <location>
        <begin position="1"/>
        <end position="10"/>
    </location>
</feature>
<dbReference type="Gene3D" id="3.20.20.140">
    <property type="entry name" value="Metal-dependent hydrolases"/>
    <property type="match status" value="1"/>
</dbReference>
<dbReference type="InterPro" id="IPR032466">
    <property type="entry name" value="Metal_Hydrolase"/>
</dbReference>
<feature type="compositionally biased region" description="Low complexity" evidence="1">
    <location>
        <begin position="23"/>
        <end position="39"/>
    </location>
</feature>
<evidence type="ECO:0008006" key="4">
    <source>
        <dbReference type="Google" id="ProtNLM"/>
    </source>
</evidence>
<sequence>MSSAPVPPSPGFSTRRKAPPKLPLSAFSPPPSGSSTGFPAQPDPSTVHPTKVIDAHVVAPGGDFSKWSTEAGEALGSKAAGVVVSLSGTAPSEVEKAIESLRSRTAEPPVLAILVPFSLEDGAPSELPTYLDAPSTSGPTIVLSAVYTRYTPKSVEALQWALEKGFVVDIDIETNLRAGEGAWEDLEEFLVKAIPTSHKGKIILSNILPPPDDLSLPLVKLLTHPIYQDYQSQTAALSLYANLSIKITPPVWGSPTPAAPEGSPSGTDTFDKKEWKKRIKMYIGPAHEAFGCERILFGSSPSPSSRASTNAGDWYELVREAFAEMGFEQQDLDDLFAENARRVYGSSS</sequence>
<keyword evidence="3" id="KW-1185">Reference proteome</keyword>